<organism evidence="1">
    <name type="scientific">Siphoviridae sp. ctAjZ17</name>
    <dbReference type="NCBI Taxonomy" id="2827797"/>
    <lineage>
        <taxon>Viruses</taxon>
        <taxon>Duplodnaviria</taxon>
        <taxon>Heunggongvirae</taxon>
        <taxon>Uroviricota</taxon>
        <taxon>Caudoviricetes</taxon>
    </lineage>
</organism>
<protein>
    <recommendedName>
        <fullName evidence="2">Lysine biosynthesis protein LysW</fullName>
    </recommendedName>
</protein>
<dbReference type="EMBL" id="BK032639">
    <property type="protein sequence ID" value="DAF52592.1"/>
    <property type="molecule type" value="Genomic_DNA"/>
</dbReference>
<sequence>MKFEFNSDGFDGLLDDLKTFEIDCPECDHPIEVSLDDIGSVVKCPQCGADIKLESE</sequence>
<dbReference type="Gene3D" id="2.20.28.160">
    <property type="match status" value="1"/>
</dbReference>
<evidence type="ECO:0000313" key="1">
    <source>
        <dbReference type="EMBL" id="DAF52592.1"/>
    </source>
</evidence>
<accession>A0A8S5SNU1</accession>
<evidence type="ECO:0008006" key="2">
    <source>
        <dbReference type="Google" id="ProtNLM"/>
    </source>
</evidence>
<reference evidence="1" key="1">
    <citation type="journal article" date="2021" name="Proc. Natl. Acad. Sci. U.S.A.">
        <title>A Catalog of Tens of Thousands of Viruses from Human Metagenomes Reveals Hidden Associations with Chronic Diseases.</title>
        <authorList>
            <person name="Tisza M.J."/>
            <person name="Buck C.B."/>
        </authorList>
    </citation>
    <scope>NUCLEOTIDE SEQUENCE</scope>
    <source>
        <strain evidence="1">CtAjZ17</strain>
    </source>
</reference>
<proteinExistence type="predicted"/>
<name>A0A8S5SNU1_9CAUD</name>